<feature type="domain" description="Nudix hydrolase" evidence="4">
    <location>
        <begin position="6"/>
        <end position="145"/>
    </location>
</feature>
<name>A0ABT9J0J9_9BACL</name>
<dbReference type="GO" id="GO:0016787">
    <property type="term" value="F:hydrolase activity"/>
    <property type="evidence" value="ECO:0007669"/>
    <property type="project" value="UniProtKB-KW"/>
</dbReference>
<evidence type="ECO:0000256" key="3">
    <source>
        <dbReference type="RuleBase" id="RU003476"/>
    </source>
</evidence>
<sequence>MLSIKKFHRAFGVYGICVKEDKLLVINKNRGPYTNRLDLPGGSLEEGESLTSAMKREFKEETGLEINIKQNIGTCDFILPWKWKGFNHVHHIAVFYEVENISDTFTKPVQFKGQDSLGAEWIYEEEVSANNASPLVMKAFEWLREKELDFHVQCYEEWIVNT</sequence>
<proteinExistence type="inferred from homology"/>
<dbReference type="PROSITE" id="PS51462">
    <property type="entry name" value="NUDIX"/>
    <property type="match status" value="1"/>
</dbReference>
<accession>A0ABT9J0J9</accession>
<dbReference type="InterPro" id="IPR020084">
    <property type="entry name" value="NUDIX_hydrolase_CS"/>
</dbReference>
<dbReference type="RefSeq" id="WP_305992247.1">
    <property type="nucleotide sequence ID" value="NZ_JAVAMP010000005.1"/>
</dbReference>
<dbReference type="SUPFAM" id="SSF55811">
    <property type="entry name" value="Nudix"/>
    <property type="match status" value="1"/>
</dbReference>
<dbReference type="PANTHER" id="PTHR43736">
    <property type="entry name" value="ADP-RIBOSE PYROPHOSPHATASE"/>
    <property type="match status" value="1"/>
</dbReference>
<dbReference type="Gene3D" id="3.90.79.10">
    <property type="entry name" value="Nucleoside Triphosphate Pyrophosphohydrolase"/>
    <property type="match status" value="1"/>
</dbReference>
<dbReference type="CDD" id="cd04686">
    <property type="entry name" value="NUDIX_Hydrolase"/>
    <property type="match status" value="1"/>
</dbReference>
<keyword evidence="2 3" id="KW-0378">Hydrolase</keyword>
<organism evidence="5 6">
    <name type="scientific">Chengkuizengella axinellae</name>
    <dbReference type="NCBI Taxonomy" id="3064388"/>
    <lineage>
        <taxon>Bacteria</taxon>
        <taxon>Bacillati</taxon>
        <taxon>Bacillota</taxon>
        <taxon>Bacilli</taxon>
        <taxon>Bacillales</taxon>
        <taxon>Paenibacillaceae</taxon>
        <taxon>Chengkuizengella</taxon>
    </lineage>
</organism>
<dbReference type="Proteomes" id="UP001231941">
    <property type="component" value="Unassembled WGS sequence"/>
</dbReference>
<dbReference type="InterPro" id="IPR000086">
    <property type="entry name" value="NUDIX_hydrolase_dom"/>
</dbReference>
<evidence type="ECO:0000313" key="5">
    <source>
        <dbReference type="EMBL" id="MDP5274937.1"/>
    </source>
</evidence>
<evidence type="ECO:0000259" key="4">
    <source>
        <dbReference type="PROSITE" id="PS51462"/>
    </source>
</evidence>
<comment type="similarity">
    <text evidence="1 3">Belongs to the Nudix hydrolase family.</text>
</comment>
<evidence type="ECO:0000256" key="1">
    <source>
        <dbReference type="ARBA" id="ARBA00005582"/>
    </source>
</evidence>
<dbReference type="PRINTS" id="PR00502">
    <property type="entry name" value="NUDIXFAMILY"/>
</dbReference>
<evidence type="ECO:0000313" key="6">
    <source>
        <dbReference type="Proteomes" id="UP001231941"/>
    </source>
</evidence>
<protein>
    <submittedName>
        <fullName evidence="5">NUDIX hydrolase</fullName>
    </submittedName>
</protein>
<dbReference type="InterPro" id="IPR020476">
    <property type="entry name" value="Nudix_hydrolase"/>
</dbReference>
<evidence type="ECO:0000256" key="2">
    <source>
        <dbReference type="ARBA" id="ARBA00022801"/>
    </source>
</evidence>
<dbReference type="Pfam" id="PF00293">
    <property type="entry name" value="NUDIX"/>
    <property type="match status" value="1"/>
</dbReference>
<dbReference type="InterPro" id="IPR015797">
    <property type="entry name" value="NUDIX_hydrolase-like_dom_sf"/>
</dbReference>
<dbReference type="EMBL" id="JAVAMP010000005">
    <property type="protein sequence ID" value="MDP5274937.1"/>
    <property type="molecule type" value="Genomic_DNA"/>
</dbReference>
<reference evidence="5 6" key="1">
    <citation type="submission" date="2023-08" db="EMBL/GenBank/DDBJ databases">
        <authorList>
            <person name="Park J.-S."/>
        </authorList>
    </citation>
    <scope>NUCLEOTIDE SEQUENCE [LARGE SCALE GENOMIC DNA]</scope>
    <source>
        <strain evidence="5 6">2205SS18-9</strain>
    </source>
</reference>
<gene>
    <name evidence="5" type="ORF">Q5Y73_12530</name>
</gene>
<comment type="caution">
    <text evidence="5">The sequence shown here is derived from an EMBL/GenBank/DDBJ whole genome shotgun (WGS) entry which is preliminary data.</text>
</comment>
<dbReference type="PANTHER" id="PTHR43736:SF1">
    <property type="entry name" value="DIHYDRONEOPTERIN TRIPHOSPHATE DIPHOSPHATASE"/>
    <property type="match status" value="1"/>
</dbReference>
<keyword evidence="6" id="KW-1185">Reference proteome</keyword>
<dbReference type="PROSITE" id="PS00893">
    <property type="entry name" value="NUDIX_BOX"/>
    <property type="match status" value="1"/>
</dbReference>